<organism evidence="1">
    <name type="scientific">termite gut metagenome</name>
    <dbReference type="NCBI Taxonomy" id="433724"/>
    <lineage>
        <taxon>unclassified sequences</taxon>
        <taxon>metagenomes</taxon>
        <taxon>organismal metagenomes</taxon>
    </lineage>
</organism>
<proteinExistence type="predicted"/>
<sequence length="41" mass="4594">MKKIGCVGWMILLFASCSDYLNVVPDNTLTLEDIFTVKEDA</sequence>
<dbReference type="PROSITE" id="PS51257">
    <property type="entry name" value="PROKAR_LIPOPROTEIN"/>
    <property type="match status" value="1"/>
</dbReference>
<accession>A0A5J4PTT8</accession>
<protein>
    <submittedName>
        <fullName evidence="1">RagB/SusD family nutrient uptake outer membrane protein</fullName>
    </submittedName>
</protein>
<feature type="non-terminal residue" evidence="1">
    <location>
        <position position="41"/>
    </location>
</feature>
<dbReference type="EMBL" id="SNRY01006707">
    <property type="protein sequence ID" value="KAA6311984.1"/>
    <property type="molecule type" value="Genomic_DNA"/>
</dbReference>
<evidence type="ECO:0000313" key="1">
    <source>
        <dbReference type="EMBL" id="KAA6311984.1"/>
    </source>
</evidence>
<dbReference type="AlphaFoldDB" id="A0A5J4PTT8"/>
<reference evidence="1" key="1">
    <citation type="submission" date="2019-03" db="EMBL/GenBank/DDBJ databases">
        <title>Single cell metagenomics reveals metabolic interactions within the superorganism composed of flagellate Streblomastix strix and complex community of Bacteroidetes bacteria on its surface.</title>
        <authorList>
            <person name="Treitli S.C."/>
            <person name="Kolisko M."/>
            <person name="Husnik F."/>
            <person name="Keeling P."/>
            <person name="Hampl V."/>
        </authorList>
    </citation>
    <scope>NUCLEOTIDE SEQUENCE</scope>
    <source>
        <strain evidence="1">STM</strain>
    </source>
</reference>
<comment type="caution">
    <text evidence="1">The sequence shown here is derived from an EMBL/GenBank/DDBJ whole genome shotgun (WGS) entry which is preliminary data.</text>
</comment>
<name>A0A5J4PTT8_9ZZZZ</name>
<gene>
    <name evidence="1" type="ORF">EZS27_037003</name>
</gene>